<dbReference type="EMBL" id="KV417607">
    <property type="protein sequence ID" value="KZP15196.1"/>
    <property type="molecule type" value="Genomic_DNA"/>
</dbReference>
<dbReference type="STRING" id="436010.A0A166DY97"/>
<dbReference type="Proteomes" id="UP000076532">
    <property type="component" value="Unassembled WGS sequence"/>
</dbReference>
<evidence type="ECO:0000313" key="5">
    <source>
        <dbReference type="Proteomes" id="UP000076532"/>
    </source>
</evidence>
<evidence type="ECO:0000313" key="4">
    <source>
        <dbReference type="EMBL" id="KZP15196.1"/>
    </source>
</evidence>
<dbReference type="OrthoDB" id="194358at2759"/>
<proteinExistence type="predicted"/>
<dbReference type="Pfam" id="PF12796">
    <property type="entry name" value="Ank_2"/>
    <property type="match status" value="1"/>
</dbReference>
<dbReference type="Gene3D" id="1.25.40.20">
    <property type="entry name" value="Ankyrin repeat-containing domain"/>
    <property type="match status" value="1"/>
</dbReference>
<keyword evidence="5" id="KW-1185">Reference proteome</keyword>
<dbReference type="PANTHER" id="PTHR24171">
    <property type="entry name" value="ANKYRIN REPEAT DOMAIN-CONTAINING PROTEIN 39-RELATED"/>
    <property type="match status" value="1"/>
</dbReference>
<dbReference type="PROSITE" id="PS50297">
    <property type="entry name" value="ANK_REP_REGION"/>
    <property type="match status" value="2"/>
</dbReference>
<sequence length="149" mass="16110">MLHCDGTSGTALQEASEGGHLEIAKPLLEHGADVNVAVGTNGTALHAASYKGHLKIIKLLLEKGASSVWAPESCTWVICDEHGKSWSLVWQSVRGLGDHNSNIATSDSRCDVTRHATHPQPGAVHEAWKVHGCFIRLVSPHLMHLQCER</sequence>
<dbReference type="SUPFAM" id="SSF48403">
    <property type="entry name" value="Ankyrin repeat"/>
    <property type="match status" value="1"/>
</dbReference>
<name>A0A166DY97_9AGAM</name>
<dbReference type="SMART" id="SM00248">
    <property type="entry name" value="ANK"/>
    <property type="match status" value="2"/>
</dbReference>
<protein>
    <submittedName>
        <fullName evidence="4">Uncharacterized protein</fullName>
    </submittedName>
</protein>
<organism evidence="4 5">
    <name type="scientific">Athelia psychrophila</name>
    <dbReference type="NCBI Taxonomy" id="1759441"/>
    <lineage>
        <taxon>Eukaryota</taxon>
        <taxon>Fungi</taxon>
        <taxon>Dikarya</taxon>
        <taxon>Basidiomycota</taxon>
        <taxon>Agaricomycotina</taxon>
        <taxon>Agaricomycetes</taxon>
        <taxon>Agaricomycetidae</taxon>
        <taxon>Atheliales</taxon>
        <taxon>Atheliaceae</taxon>
        <taxon>Athelia</taxon>
    </lineage>
</organism>
<dbReference type="PANTHER" id="PTHR24171:SF9">
    <property type="entry name" value="ANKYRIN REPEAT DOMAIN-CONTAINING PROTEIN 39"/>
    <property type="match status" value="1"/>
</dbReference>
<feature type="repeat" description="ANK" evidence="3">
    <location>
        <begin position="7"/>
        <end position="39"/>
    </location>
</feature>
<dbReference type="AlphaFoldDB" id="A0A166DY97"/>
<keyword evidence="1" id="KW-0677">Repeat</keyword>
<evidence type="ECO:0000256" key="1">
    <source>
        <dbReference type="ARBA" id="ARBA00022737"/>
    </source>
</evidence>
<keyword evidence="2 3" id="KW-0040">ANK repeat</keyword>
<dbReference type="InterPro" id="IPR036770">
    <property type="entry name" value="Ankyrin_rpt-contain_sf"/>
</dbReference>
<evidence type="ECO:0000256" key="2">
    <source>
        <dbReference type="ARBA" id="ARBA00023043"/>
    </source>
</evidence>
<gene>
    <name evidence="4" type="ORF">FIBSPDRAFT_750594</name>
</gene>
<dbReference type="PROSITE" id="PS50088">
    <property type="entry name" value="ANK_REPEAT"/>
    <property type="match status" value="2"/>
</dbReference>
<evidence type="ECO:0000256" key="3">
    <source>
        <dbReference type="PROSITE-ProRule" id="PRU00023"/>
    </source>
</evidence>
<reference evidence="4 5" key="1">
    <citation type="journal article" date="2016" name="Mol. Biol. Evol.">
        <title>Comparative Genomics of Early-Diverging Mushroom-Forming Fungi Provides Insights into the Origins of Lignocellulose Decay Capabilities.</title>
        <authorList>
            <person name="Nagy L.G."/>
            <person name="Riley R."/>
            <person name="Tritt A."/>
            <person name="Adam C."/>
            <person name="Daum C."/>
            <person name="Floudas D."/>
            <person name="Sun H."/>
            <person name="Yadav J.S."/>
            <person name="Pangilinan J."/>
            <person name="Larsson K.H."/>
            <person name="Matsuura K."/>
            <person name="Barry K."/>
            <person name="Labutti K."/>
            <person name="Kuo R."/>
            <person name="Ohm R.A."/>
            <person name="Bhattacharya S.S."/>
            <person name="Shirouzu T."/>
            <person name="Yoshinaga Y."/>
            <person name="Martin F.M."/>
            <person name="Grigoriev I.V."/>
            <person name="Hibbett D.S."/>
        </authorList>
    </citation>
    <scope>NUCLEOTIDE SEQUENCE [LARGE SCALE GENOMIC DNA]</scope>
    <source>
        <strain evidence="4 5">CBS 109695</strain>
    </source>
</reference>
<accession>A0A166DY97</accession>
<feature type="repeat" description="ANK" evidence="3">
    <location>
        <begin position="40"/>
        <end position="66"/>
    </location>
</feature>
<dbReference type="InterPro" id="IPR002110">
    <property type="entry name" value="Ankyrin_rpt"/>
</dbReference>